<keyword evidence="2" id="KW-1133">Transmembrane helix</keyword>
<dbReference type="Proteomes" id="UP000194360">
    <property type="component" value="Unassembled WGS sequence"/>
</dbReference>
<feature type="region of interest" description="Disordered" evidence="1">
    <location>
        <begin position="146"/>
        <end position="189"/>
    </location>
</feature>
<keyword evidence="2" id="KW-0472">Membrane</keyword>
<dbReference type="STRING" id="2074.BG845_06163"/>
<organism evidence="4 5">
    <name type="scientific">Pseudonocardia autotrophica</name>
    <name type="common">Amycolata autotrophica</name>
    <name type="synonym">Nocardia autotrophica</name>
    <dbReference type="NCBI Taxonomy" id="2074"/>
    <lineage>
        <taxon>Bacteria</taxon>
        <taxon>Bacillati</taxon>
        <taxon>Actinomycetota</taxon>
        <taxon>Actinomycetes</taxon>
        <taxon>Pseudonocardiales</taxon>
        <taxon>Pseudonocardiaceae</taxon>
        <taxon>Pseudonocardia</taxon>
    </lineage>
</organism>
<evidence type="ECO:0000313" key="5">
    <source>
        <dbReference type="Proteomes" id="UP000194360"/>
    </source>
</evidence>
<name>A0A1Y2MKW4_PSEAH</name>
<feature type="region of interest" description="Disordered" evidence="1">
    <location>
        <begin position="73"/>
        <end position="94"/>
    </location>
</feature>
<feature type="chain" id="PRO_5013073451" evidence="3">
    <location>
        <begin position="33"/>
        <end position="252"/>
    </location>
</feature>
<evidence type="ECO:0000256" key="2">
    <source>
        <dbReference type="SAM" id="Phobius"/>
    </source>
</evidence>
<sequence length="252" mass="23878">MRGTLVRTTTLLLSASAGALIAIGASTGAALAQPTPTPIPAPSPSPAVPAVPAAPAAAEAGFVSVSPAQVAPGGSVRVSGTCPTPPSGAPDPQVQSVVSTAFTGQESFSKTDPMAFDGTATVAPTATAGAHPVLLTCSNGSATGTVSVTAGTGPPAPPAGGGSGSGSGRSGATGGSTGSGSAGTPGGVFAVSTDTAVDEEAPADDRMSWGWIVAGVAVIVAAGGGAAAHAATRRRREEQDARGDAPTRHLPR</sequence>
<evidence type="ECO:0000313" key="4">
    <source>
        <dbReference type="EMBL" id="OSY35297.1"/>
    </source>
</evidence>
<feature type="signal peptide" evidence="3">
    <location>
        <begin position="1"/>
        <end position="32"/>
    </location>
</feature>
<comment type="caution">
    <text evidence="4">The sequence shown here is derived from an EMBL/GenBank/DDBJ whole genome shotgun (WGS) entry which is preliminary data.</text>
</comment>
<feature type="region of interest" description="Disordered" evidence="1">
    <location>
        <begin position="224"/>
        <end position="252"/>
    </location>
</feature>
<feature type="compositionally biased region" description="Gly residues" evidence="1">
    <location>
        <begin position="159"/>
        <end position="186"/>
    </location>
</feature>
<accession>A0A1Y2MKW4</accession>
<dbReference type="AlphaFoldDB" id="A0A1Y2MKW4"/>
<protein>
    <submittedName>
        <fullName evidence="4">Uncharacterized protein</fullName>
    </submittedName>
</protein>
<evidence type="ECO:0000256" key="3">
    <source>
        <dbReference type="SAM" id="SignalP"/>
    </source>
</evidence>
<feature type="compositionally biased region" description="Basic and acidic residues" evidence="1">
    <location>
        <begin position="235"/>
        <end position="252"/>
    </location>
</feature>
<dbReference type="EMBL" id="MIGB01000054">
    <property type="protein sequence ID" value="OSY35297.1"/>
    <property type="molecule type" value="Genomic_DNA"/>
</dbReference>
<proteinExistence type="predicted"/>
<reference evidence="4 5" key="1">
    <citation type="submission" date="2016-09" db="EMBL/GenBank/DDBJ databases">
        <title>Pseudonocardia autotrophica DSM535, a candidate organism with high potential of specific P450 cytochromes.</title>
        <authorList>
            <person name="Grumaz C."/>
            <person name="Vainshtein Y."/>
            <person name="Kirstahler P."/>
            <person name="Sohn K."/>
        </authorList>
    </citation>
    <scope>NUCLEOTIDE SEQUENCE [LARGE SCALE GENOMIC DNA]</scope>
    <source>
        <strain evidence="4 5">DSM 535</strain>
    </source>
</reference>
<evidence type="ECO:0000256" key="1">
    <source>
        <dbReference type="SAM" id="MobiDB-lite"/>
    </source>
</evidence>
<keyword evidence="2" id="KW-0812">Transmembrane</keyword>
<feature type="transmembrane region" description="Helical" evidence="2">
    <location>
        <begin position="209"/>
        <end position="232"/>
    </location>
</feature>
<gene>
    <name evidence="4" type="ORF">BG845_06163</name>
</gene>
<keyword evidence="5" id="KW-1185">Reference proteome</keyword>
<keyword evidence="3" id="KW-0732">Signal</keyword>